<protein>
    <submittedName>
        <fullName evidence="2">Uncharacterized protein</fullName>
    </submittedName>
</protein>
<sequence>MPKHRTSALESTSLRLTSSGDTLRPARSAYARTVDKQRNVISRNPGGLRRGVKAPASDDGGGARRGEGNAEPPEQEGRTRGGTGMARSQHLRELEEVGEEVDKVPVERAGELPPPSSDLLKLIHHLAATLYTSRGELTSASAEAEQERKARRLRRLDAKIRAEHGAQALEELRELAVQGVGQDGDADAGDGEQEPAVLQQDGTGRVRDMYRALDGSALAMLGILLQEHIKHEMTSKLA</sequence>
<gene>
    <name evidence="2" type="ORF">CALVIDRAFT_560886</name>
</gene>
<proteinExistence type="predicted"/>
<evidence type="ECO:0000313" key="3">
    <source>
        <dbReference type="Proteomes" id="UP000076738"/>
    </source>
</evidence>
<dbReference type="AlphaFoldDB" id="A0A167QW52"/>
<evidence type="ECO:0000313" key="2">
    <source>
        <dbReference type="EMBL" id="KZP00306.1"/>
    </source>
</evidence>
<feature type="compositionally biased region" description="Polar residues" evidence="1">
    <location>
        <begin position="8"/>
        <end position="21"/>
    </location>
</feature>
<feature type="region of interest" description="Disordered" evidence="1">
    <location>
        <begin position="1"/>
        <end position="88"/>
    </location>
</feature>
<evidence type="ECO:0000256" key="1">
    <source>
        <dbReference type="SAM" id="MobiDB-lite"/>
    </source>
</evidence>
<reference evidence="2 3" key="1">
    <citation type="journal article" date="2016" name="Mol. Biol. Evol.">
        <title>Comparative Genomics of Early-Diverging Mushroom-Forming Fungi Provides Insights into the Origins of Lignocellulose Decay Capabilities.</title>
        <authorList>
            <person name="Nagy L.G."/>
            <person name="Riley R."/>
            <person name="Tritt A."/>
            <person name="Adam C."/>
            <person name="Daum C."/>
            <person name="Floudas D."/>
            <person name="Sun H."/>
            <person name="Yadav J.S."/>
            <person name="Pangilinan J."/>
            <person name="Larsson K.H."/>
            <person name="Matsuura K."/>
            <person name="Barry K."/>
            <person name="Labutti K."/>
            <person name="Kuo R."/>
            <person name="Ohm R.A."/>
            <person name="Bhattacharya S.S."/>
            <person name="Shirouzu T."/>
            <person name="Yoshinaga Y."/>
            <person name="Martin F.M."/>
            <person name="Grigoriev I.V."/>
            <person name="Hibbett D.S."/>
        </authorList>
    </citation>
    <scope>NUCLEOTIDE SEQUENCE [LARGE SCALE GENOMIC DNA]</scope>
    <source>
        <strain evidence="2 3">TUFC12733</strain>
    </source>
</reference>
<dbReference type="OrthoDB" id="2565191at2759"/>
<keyword evidence="3" id="KW-1185">Reference proteome</keyword>
<dbReference type="Proteomes" id="UP000076738">
    <property type="component" value="Unassembled WGS sequence"/>
</dbReference>
<dbReference type="STRING" id="1330018.A0A167QW52"/>
<dbReference type="EMBL" id="KV417270">
    <property type="protein sequence ID" value="KZP00306.1"/>
    <property type="molecule type" value="Genomic_DNA"/>
</dbReference>
<name>A0A167QW52_CALVF</name>
<accession>A0A167QW52</accession>
<organism evidence="2 3">
    <name type="scientific">Calocera viscosa (strain TUFC12733)</name>
    <dbReference type="NCBI Taxonomy" id="1330018"/>
    <lineage>
        <taxon>Eukaryota</taxon>
        <taxon>Fungi</taxon>
        <taxon>Dikarya</taxon>
        <taxon>Basidiomycota</taxon>
        <taxon>Agaricomycotina</taxon>
        <taxon>Dacrymycetes</taxon>
        <taxon>Dacrymycetales</taxon>
        <taxon>Dacrymycetaceae</taxon>
        <taxon>Calocera</taxon>
    </lineage>
</organism>